<proteinExistence type="predicted"/>
<reference evidence="2" key="1">
    <citation type="journal article" date="2023" name="Science">
        <title>Elucidation of the pathway for biosynthesis of saponin adjuvants from the soapbark tree.</title>
        <authorList>
            <person name="Reed J."/>
            <person name="Orme A."/>
            <person name="El-Demerdash A."/>
            <person name="Owen C."/>
            <person name="Martin L.B.B."/>
            <person name="Misra R.C."/>
            <person name="Kikuchi S."/>
            <person name="Rejzek M."/>
            <person name="Martin A.C."/>
            <person name="Harkess A."/>
            <person name="Leebens-Mack J."/>
            <person name="Louveau T."/>
            <person name="Stephenson M.J."/>
            <person name="Osbourn A."/>
        </authorList>
    </citation>
    <scope>NUCLEOTIDE SEQUENCE</scope>
    <source>
        <strain evidence="2">S10</strain>
    </source>
</reference>
<gene>
    <name evidence="2" type="ORF">O6P43_021137</name>
</gene>
<evidence type="ECO:0000313" key="3">
    <source>
        <dbReference type="Proteomes" id="UP001163823"/>
    </source>
</evidence>
<evidence type="ECO:0000313" key="2">
    <source>
        <dbReference type="EMBL" id="KAJ7960736.1"/>
    </source>
</evidence>
<dbReference type="EMBL" id="JARAOO010000008">
    <property type="protein sequence ID" value="KAJ7960736.1"/>
    <property type="molecule type" value="Genomic_DNA"/>
</dbReference>
<dbReference type="PANTHER" id="PTHR46033">
    <property type="entry name" value="PROTEIN MAIN-LIKE 2"/>
    <property type="match status" value="1"/>
</dbReference>
<dbReference type="PANTHER" id="PTHR46033:SF67">
    <property type="entry name" value="AMINOTRANSFERASE-LIKE, PLANT MOBILE DOMAIN FAMILY PROTEIN"/>
    <property type="match status" value="1"/>
</dbReference>
<dbReference type="AlphaFoldDB" id="A0AAD7LNS0"/>
<feature type="domain" description="Aminotransferase-like plant mobile" evidence="1">
    <location>
        <begin position="99"/>
        <end position="177"/>
    </location>
</feature>
<dbReference type="InterPro" id="IPR044824">
    <property type="entry name" value="MAIN-like"/>
</dbReference>
<protein>
    <submittedName>
        <fullName evidence="2">Serine/threonine-protein phosphatase 7 long form-like protein</fullName>
    </submittedName>
</protein>
<comment type="caution">
    <text evidence="2">The sequence shown here is derived from an EMBL/GenBank/DDBJ whole genome shotgun (WGS) entry which is preliminary data.</text>
</comment>
<dbReference type="Proteomes" id="UP001163823">
    <property type="component" value="Chromosome 8"/>
</dbReference>
<evidence type="ECO:0000259" key="1">
    <source>
        <dbReference type="Pfam" id="PF10536"/>
    </source>
</evidence>
<dbReference type="InterPro" id="IPR019557">
    <property type="entry name" value="AminoTfrase-like_pln_mobile"/>
</dbReference>
<keyword evidence="3" id="KW-1185">Reference proteome</keyword>
<name>A0AAD7LNS0_QUISA</name>
<accession>A0AAD7LNS0</accession>
<dbReference type="KEGG" id="qsa:O6P43_021137"/>
<organism evidence="2 3">
    <name type="scientific">Quillaja saponaria</name>
    <name type="common">Soap bark tree</name>
    <dbReference type="NCBI Taxonomy" id="32244"/>
    <lineage>
        <taxon>Eukaryota</taxon>
        <taxon>Viridiplantae</taxon>
        <taxon>Streptophyta</taxon>
        <taxon>Embryophyta</taxon>
        <taxon>Tracheophyta</taxon>
        <taxon>Spermatophyta</taxon>
        <taxon>Magnoliopsida</taxon>
        <taxon>eudicotyledons</taxon>
        <taxon>Gunneridae</taxon>
        <taxon>Pentapetalae</taxon>
        <taxon>rosids</taxon>
        <taxon>fabids</taxon>
        <taxon>Fabales</taxon>
        <taxon>Quillajaceae</taxon>
        <taxon>Quillaja</taxon>
    </lineage>
</organism>
<dbReference type="Pfam" id="PF10536">
    <property type="entry name" value="PMD"/>
    <property type="match status" value="1"/>
</dbReference>
<dbReference type="GO" id="GO:0010073">
    <property type="term" value="P:meristem maintenance"/>
    <property type="evidence" value="ECO:0007669"/>
    <property type="project" value="InterPro"/>
</dbReference>
<sequence>MYEQPKSIIEVREEVMVSPMGESLPCLRKAQFLKPTVTCNGGKTFEIPSSTLSSLPPTFEPTKWPLTTHFKGWRFPPKKWRSWVDSMHFVHESVWKKAGIFEAILNSKYELWRSDDLIFGIAERWSTETKTFIFPWAEATITLEDIMVLGGYSILGDSVHSPIPKEELKETEEKLIQGPKRSWEAV</sequence>